<feature type="compositionally biased region" description="Basic and acidic residues" evidence="1">
    <location>
        <begin position="223"/>
        <end position="236"/>
    </location>
</feature>
<dbReference type="SMART" id="SM00333">
    <property type="entry name" value="TUDOR"/>
    <property type="match status" value="1"/>
</dbReference>
<proteinExistence type="predicted"/>
<feature type="region of interest" description="Disordered" evidence="1">
    <location>
        <begin position="155"/>
        <end position="293"/>
    </location>
</feature>
<dbReference type="SUPFAM" id="SSF63748">
    <property type="entry name" value="Tudor/PWWP/MBT"/>
    <property type="match status" value="1"/>
</dbReference>
<evidence type="ECO:0000313" key="4">
    <source>
        <dbReference type="RefSeq" id="XP_033460490.1"/>
    </source>
</evidence>
<dbReference type="Gene3D" id="2.30.30.140">
    <property type="match status" value="1"/>
</dbReference>
<dbReference type="RefSeq" id="XP_033460490.1">
    <property type="nucleotide sequence ID" value="XM_033599570.1"/>
</dbReference>
<organism evidence="4">
    <name type="scientific">Dissoconium aciculare CBS 342.82</name>
    <dbReference type="NCBI Taxonomy" id="1314786"/>
    <lineage>
        <taxon>Eukaryota</taxon>
        <taxon>Fungi</taxon>
        <taxon>Dikarya</taxon>
        <taxon>Ascomycota</taxon>
        <taxon>Pezizomycotina</taxon>
        <taxon>Dothideomycetes</taxon>
        <taxon>Dothideomycetidae</taxon>
        <taxon>Mycosphaerellales</taxon>
        <taxon>Dissoconiaceae</taxon>
        <taxon>Dissoconium</taxon>
    </lineage>
</organism>
<feature type="domain" description="Tudor" evidence="2">
    <location>
        <begin position="109"/>
        <end position="171"/>
    </location>
</feature>
<evidence type="ECO:0000256" key="1">
    <source>
        <dbReference type="SAM" id="MobiDB-lite"/>
    </source>
</evidence>
<feature type="compositionally biased region" description="Pro residues" evidence="1">
    <location>
        <begin position="83"/>
        <end position="103"/>
    </location>
</feature>
<dbReference type="InterPro" id="IPR002999">
    <property type="entry name" value="Tudor"/>
</dbReference>
<keyword evidence="3" id="KW-1185">Reference proteome</keyword>
<feature type="region of interest" description="Disordered" evidence="1">
    <location>
        <begin position="58"/>
        <end position="107"/>
    </location>
</feature>
<reference evidence="4" key="2">
    <citation type="submission" date="2020-04" db="EMBL/GenBank/DDBJ databases">
        <authorList>
            <consortium name="NCBI Genome Project"/>
        </authorList>
    </citation>
    <scope>NUCLEOTIDE SEQUENCE</scope>
    <source>
        <strain evidence="4">CBS 342.82</strain>
    </source>
</reference>
<reference evidence="4" key="3">
    <citation type="submission" date="2025-08" db="UniProtKB">
        <authorList>
            <consortium name="RefSeq"/>
        </authorList>
    </citation>
    <scope>IDENTIFICATION</scope>
    <source>
        <strain evidence="4">CBS 342.82</strain>
    </source>
</reference>
<gene>
    <name evidence="4" type="ORF">K489DRAFT_196523</name>
</gene>
<reference evidence="4" key="1">
    <citation type="submission" date="2020-01" db="EMBL/GenBank/DDBJ databases">
        <authorList>
            <consortium name="DOE Joint Genome Institute"/>
            <person name="Haridas S."/>
            <person name="Albert R."/>
            <person name="Binder M."/>
            <person name="Bloem J."/>
            <person name="Labutti K."/>
            <person name="Salamov A."/>
            <person name="Andreopoulos B."/>
            <person name="Baker S.E."/>
            <person name="Barry K."/>
            <person name="Bills G."/>
            <person name="Bluhm B.H."/>
            <person name="Cannon C."/>
            <person name="Castanera R."/>
            <person name="Culley D.E."/>
            <person name="Daum C."/>
            <person name="Ezra D."/>
            <person name="Gonzalez J.B."/>
            <person name="Henrissat B."/>
            <person name="Kuo A."/>
            <person name="Liang C."/>
            <person name="Lipzen A."/>
            <person name="Lutzoni F."/>
            <person name="Magnuson J."/>
            <person name="Mondo S."/>
            <person name="Nolan M."/>
            <person name="Ohm R."/>
            <person name="Pangilinan J."/>
            <person name="Park H.-J."/>
            <person name="Ramirez L."/>
            <person name="Alfaro M."/>
            <person name="Sun H."/>
            <person name="Tritt A."/>
            <person name="Yoshinaga Y."/>
            <person name="Zwiers L.-H."/>
            <person name="Turgeon B.G."/>
            <person name="Goodwin S.B."/>
            <person name="Spatafora J.W."/>
            <person name="Crous P.W."/>
            <person name="Grigoriev I.V."/>
        </authorList>
    </citation>
    <scope>NUCLEOTIDE SEQUENCE</scope>
    <source>
        <strain evidence="4">CBS 342.82</strain>
    </source>
</reference>
<dbReference type="PROSITE" id="PS50304">
    <property type="entry name" value="TUDOR"/>
    <property type="match status" value="1"/>
</dbReference>
<dbReference type="Proteomes" id="UP000504637">
    <property type="component" value="Unplaced"/>
</dbReference>
<accession>A0A6J3M7D8</accession>
<dbReference type="AlphaFoldDB" id="A0A6J3M7D8"/>
<evidence type="ECO:0000313" key="3">
    <source>
        <dbReference type="Proteomes" id="UP000504637"/>
    </source>
</evidence>
<feature type="region of interest" description="Disordered" evidence="1">
    <location>
        <begin position="1"/>
        <end position="20"/>
    </location>
</feature>
<protein>
    <recommendedName>
        <fullName evidence="2">Tudor domain-containing protein</fullName>
    </recommendedName>
</protein>
<dbReference type="OrthoDB" id="79171at2759"/>
<feature type="compositionally biased region" description="Basic and acidic residues" evidence="1">
    <location>
        <begin position="280"/>
        <end position="293"/>
    </location>
</feature>
<dbReference type="GeneID" id="54357369"/>
<feature type="compositionally biased region" description="Polar residues" evidence="1">
    <location>
        <begin position="254"/>
        <end position="272"/>
    </location>
</feature>
<name>A0A6J3M7D8_9PEZI</name>
<feature type="compositionally biased region" description="Low complexity" evidence="1">
    <location>
        <begin position="180"/>
        <end position="189"/>
    </location>
</feature>
<feature type="compositionally biased region" description="Basic and acidic residues" evidence="1">
    <location>
        <begin position="155"/>
        <end position="166"/>
    </location>
</feature>
<sequence>MSTLADLEQQLRESQDDLQSCREALAEDPEDATVLELIQALDIQIAQFKRDIAALSSVSPAAATPPPPPPQQHHQSRSAADVLPPPPPPPPGASLDEPPPPPAEVTSISFNVGDVVLAKFSQDKQYYQAKIISKTGSSADPVYFVHFIGYPDKENKRSHEVRPVENKKRKNDGTPAATTPSVRVPSVPVQNGAVISAGPSLEPPQPARHVPSMVSDGPTRMAPEPKKLKPNKKLEKAASSWQNFRKTGPKNPVSGLSKQQLNRDSMFRTSDLPSAKGGLSKHERLIKQESRVR</sequence>
<evidence type="ECO:0000259" key="2">
    <source>
        <dbReference type="PROSITE" id="PS50304"/>
    </source>
</evidence>